<dbReference type="CDD" id="cd22923">
    <property type="entry name" value="HFD_Aq328-like_rpt2"/>
    <property type="match status" value="1"/>
</dbReference>
<reference evidence="1 2" key="1">
    <citation type="submission" date="2018-06" db="EMBL/GenBank/DDBJ databases">
        <title>Sphaerisporangium craniellae sp. nov., isolated from a marine sponge in the South China Sea.</title>
        <authorList>
            <person name="Li L."/>
        </authorList>
    </citation>
    <scope>NUCLEOTIDE SEQUENCE [LARGE SCALE GENOMIC DNA]</scope>
    <source>
        <strain evidence="1 2">CCTCC AA 208026</strain>
    </source>
</reference>
<sequence length="149" mass="17196">MVVGEVTKFERFFRAAAGLDVDKQDLKRYYDFLNQKVYDLLIIAQAAAKANRRDVLEPYDLPVTKGLQEIMYVFRDLDQEIEVAPVLDRLTARPPLDVTLSEETQERLPLVVGGLSMALARAFKIIDPETKNPQTRDWERVQQLFELLL</sequence>
<name>A0A367FL37_9ACTN</name>
<dbReference type="InterPro" id="IPR009072">
    <property type="entry name" value="Histone-fold"/>
</dbReference>
<dbReference type="InterPro" id="IPR015207">
    <property type="entry name" value="DUF1931"/>
</dbReference>
<dbReference type="GO" id="GO:0046982">
    <property type="term" value="F:protein heterodimerization activity"/>
    <property type="evidence" value="ECO:0007669"/>
    <property type="project" value="InterPro"/>
</dbReference>
<gene>
    <name evidence="1" type="ORF">DQ384_10110</name>
</gene>
<organism evidence="1 2">
    <name type="scientific">Sphaerisporangium album</name>
    <dbReference type="NCBI Taxonomy" id="509200"/>
    <lineage>
        <taxon>Bacteria</taxon>
        <taxon>Bacillati</taxon>
        <taxon>Actinomycetota</taxon>
        <taxon>Actinomycetes</taxon>
        <taxon>Streptosporangiales</taxon>
        <taxon>Streptosporangiaceae</taxon>
        <taxon>Sphaerisporangium</taxon>
    </lineage>
</organism>
<dbReference type="Proteomes" id="UP000253094">
    <property type="component" value="Unassembled WGS sequence"/>
</dbReference>
<proteinExistence type="predicted"/>
<evidence type="ECO:0000313" key="1">
    <source>
        <dbReference type="EMBL" id="RCG31108.1"/>
    </source>
</evidence>
<dbReference type="RefSeq" id="WP_114028487.1">
    <property type="nucleotide sequence ID" value="NZ_QOIL01000005.1"/>
</dbReference>
<dbReference type="OrthoDB" id="14134at2"/>
<keyword evidence="2" id="KW-1185">Reference proteome</keyword>
<dbReference type="CDD" id="cd22922">
    <property type="entry name" value="HFD_Aq328-like_rpt1"/>
    <property type="match status" value="1"/>
</dbReference>
<accession>A0A367FL37</accession>
<dbReference type="Gene3D" id="1.10.20.10">
    <property type="entry name" value="Histone, subunit A"/>
    <property type="match status" value="1"/>
</dbReference>
<comment type="caution">
    <text evidence="1">The sequence shown here is derived from an EMBL/GenBank/DDBJ whole genome shotgun (WGS) entry which is preliminary data.</text>
</comment>
<evidence type="ECO:0000313" key="2">
    <source>
        <dbReference type="Proteomes" id="UP000253094"/>
    </source>
</evidence>
<protein>
    <submittedName>
        <fullName evidence="1">DUF1931 family protein</fullName>
    </submittedName>
</protein>
<dbReference type="SUPFAM" id="SSF47113">
    <property type="entry name" value="Histone-fold"/>
    <property type="match status" value="1"/>
</dbReference>
<dbReference type="AlphaFoldDB" id="A0A367FL37"/>
<dbReference type="EMBL" id="QOIL01000005">
    <property type="protein sequence ID" value="RCG31108.1"/>
    <property type="molecule type" value="Genomic_DNA"/>
</dbReference>
<dbReference type="Pfam" id="PF09123">
    <property type="entry name" value="DUF1931"/>
    <property type="match status" value="1"/>
</dbReference>